<dbReference type="PANTHER" id="PTHR45960:SF2">
    <property type="entry name" value="PROTEIN DAUGHTER OF SEVENLESS"/>
    <property type="match status" value="1"/>
</dbReference>
<dbReference type="SUPFAM" id="SSF50729">
    <property type="entry name" value="PH domain-like"/>
    <property type="match status" value="1"/>
</dbReference>
<evidence type="ECO:0000256" key="1">
    <source>
        <dbReference type="SAM" id="MobiDB-lite"/>
    </source>
</evidence>
<dbReference type="GO" id="GO:0007165">
    <property type="term" value="P:signal transduction"/>
    <property type="evidence" value="ECO:0007669"/>
    <property type="project" value="TreeGrafter"/>
</dbReference>
<dbReference type="PANTHER" id="PTHR45960">
    <property type="entry name" value="GRB2-ASSOCIATED-BINDING PROTEIN"/>
    <property type="match status" value="1"/>
</dbReference>
<evidence type="ECO:0000259" key="2">
    <source>
        <dbReference type="PROSITE" id="PS50003"/>
    </source>
</evidence>
<feature type="region of interest" description="Disordered" evidence="1">
    <location>
        <begin position="575"/>
        <end position="723"/>
    </location>
</feature>
<dbReference type="AlphaFoldDB" id="A0A131Z0A5"/>
<feature type="compositionally biased region" description="Low complexity" evidence="1">
    <location>
        <begin position="587"/>
        <end position="601"/>
    </location>
</feature>
<dbReference type="InterPro" id="IPR011993">
    <property type="entry name" value="PH-like_dom_sf"/>
</dbReference>
<dbReference type="PROSITE" id="PS50003">
    <property type="entry name" value="PH_DOMAIN"/>
    <property type="match status" value="1"/>
</dbReference>
<name>A0A131Z0A5_RHIAP</name>
<evidence type="ECO:0000313" key="3">
    <source>
        <dbReference type="EMBL" id="JAP84165.1"/>
    </source>
</evidence>
<dbReference type="Pfam" id="PF00169">
    <property type="entry name" value="PH"/>
    <property type="match status" value="1"/>
</dbReference>
<proteinExistence type="predicted"/>
<dbReference type="InterPro" id="IPR001849">
    <property type="entry name" value="PH_domain"/>
</dbReference>
<dbReference type="InterPro" id="IPR046355">
    <property type="entry name" value="Gab1-4-like"/>
</dbReference>
<protein>
    <submittedName>
        <fullName evidence="3">GRB2-associated-binding protein 1</fullName>
    </submittedName>
</protein>
<dbReference type="GO" id="GO:0005737">
    <property type="term" value="C:cytoplasm"/>
    <property type="evidence" value="ECO:0007669"/>
    <property type="project" value="TreeGrafter"/>
</dbReference>
<dbReference type="GO" id="GO:0035591">
    <property type="term" value="F:signaling adaptor activity"/>
    <property type="evidence" value="ECO:0007669"/>
    <property type="project" value="TreeGrafter"/>
</dbReference>
<dbReference type="EMBL" id="GEDV01004392">
    <property type="protein sequence ID" value="JAP84165.1"/>
    <property type="molecule type" value="Transcribed_RNA"/>
</dbReference>
<feature type="region of interest" description="Disordered" evidence="1">
    <location>
        <begin position="359"/>
        <end position="450"/>
    </location>
</feature>
<feature type="region of interest" description="Disordered" evidence="1">
    <location>
        <begin position="163"/>
        <end position="218"/>
    </location>
</feature>
<dbReference type="SMART" id="SM00233">
    <property type="entry name" value="PH"/>
    <property type="match status" value="1"/>
</dbReference>
<dbReference type="Gene3D" id="2.30.29.30">
    <property type="entry name" value="Pleckstrin-homology domain (PH domain)/Phosphotyrosine-binding domain (PTB)"/>
    <property type="match status" value="1"/>
</dbReference>
<feature type="domain" description="PH" evidence="2">
    <location>
        <begin position="47"/>
        <end position="155"/>
    </location>
</feature>
<reference evidence="3" key="1">
    <citation type="journal article" date="2016" name="Ticks Tick Borne Dis.">
        <title>De novo assembly and annotation of the salivary gland transcriptome of Rhipicephalus appendiculatus male and female ticks during blood feeding.</title>
        <authorList>
            <person name="de Castro M.H."/>
            <person name="de Klerk D."/>
            <person name="Pienaar R."/>
            <person name="Latif A.A."/>
            <person name="Rees D.J."/>
            <person name="Mans B.J."/>
        </authorList>
    </citation>
    <scope>NUCLEOTIDE SEQUENCE</scope>
    <source>
        <tissue evidence="3">Salivary glands</tissue>
    </source>
</reference>
<organism evidence="3">
    <name type="scientific">Rhipicephalus appendiculatus</name>
    <name type="common">Brown ear tick</name>
    <dbReference type="NCBI Taxonomy" id="34631"/>
    <lineage>
        <taxon>Eukaryota</taxon>
        <taxon>Metazoa</taxon>
        <taxon>Ecdysozoa</taxon>
        <taxon>Arthropoda</taxon>
        <taxon>Chelicerata</taxon>
        <taxon>Arachnida</taxon>
        <taxon>Acari</taxon>
        <taxon>Parasitiformes</taxon>
        <taxon>Ixodida</taxon>
        <taxon>Ixodoidea</taxon>
        <taxon>Ixodidae</taxon>
        <taxon>Rhipicephalinae</taxon>
        <taxon>Rhipicephalus</taxon>
        <taxon>Rhipicephalus</taxon>
    </lineage>
</organism>
<feature type="region of interest" description="Disordered" evidence="1">
    <location>
        <begin position="244"/>
        <end position="264"/>
    </location>
</feature>
<accession>A0A131Z0A5</accession>
<feature type="region of interest" description="Disordered" evidence="1">
    <location>
        <begin position="736"/>
        <end position="755"/>
    </location>
</feature>
<sequence>MVPWMHRRLRAPFDLHRSVCRIRCLSGLWRKLKRNSKSLRTQNGAMEVVYEGWLVKSPPERRIRRAKWRRRWFVLRPSGQVPQQYVLEYYTDQTYRKLKGTIDLDQCDQVDAELEVVTKSKFMFDIKTSKRTYYLVADSEAVMNKWVDCICKVCGLRMRVETEGASEETQAEASTEPPKQSLPSDESPTPAEPAPPPLSAAAEHPSSLSNDDSNPYIPISECITGKPVGNGLPRSCPESQLVDFYDTPRCSTGRTSPDPVMDAMCRMPRPPEKPVRELSGATLIDSTVPAPKVNWNTYPKDSPAPGMPASGQALNYDPVPPLRPTTSREDVVELATSQSSNVYNGDTLGRAGLTLRKAGRAGMSVPPAPLTRQDATEESYDRPPAARPASSSNNAGSTADITGDEVIPPRPPKPANIRIRPVASGYDVPPPPSQQPRMPQQDSYDVPRSAGGMRDGYSIPPCPVPVLRHEAYDVPAAPSRGPYELYDLPRSAEPVPRTASGGIPLPPRLSLDETYDFPKSALSPDGLNLSVPAPAAPGSRKHAYCNAPVGTFNSRENIFNYEYRPSFTEFVAKDDGDAQQAPPGAYANLSSNSPSTPNLAAVPPAINRGLKPRKASTEGTSPGGHVFPLAPPPVNRNRSHTASGRPRQRSKGDLLAPDEDCWSNASSSRRNSTNDDPGIRQSSAGGKKKGEIQYLDLDLDSDPAPAQSPRSPEQRTGGTGTVYRTVDFVKTKAFNTTRQDVEESYRSHKDGEPCK</sequence>
<feature type="compositionally biased region" description="Basic and acidic residues" evidence="1">
    <location>
        <begin position="739"/>
        <end position="755"/>
    </location>
</feature>